<sequence>MSQLTPRSSAGSESRKRKITEYMSDHRSPKKERLEEDDENDDDVESESESLAATDGTILAPKYVLKFKEAFELHLKMGKQQASSLKQLKKVATEFANNSDFEDKERLDCKHWKKHSTKEPLYTFSPDFPKRPPVAAVFYAKKRNITYTITAVKALNERMNGDTFGKEQAEKDTLEAEWKYLRELEAFLSSHKEADDLTQGQIEYVKTMIANKKKKLDPQPKRIAAGGKNGKSATRKDQPKPKTPLDIYMAGNPTLFAEYSPEKRLRKFEKRFNKLDDGEQAVYVNIAKSSGYA</sequence>
<feature type="region of interest" description="Disordered" evidence="1">
    <location>
        <begin position="213"/>
        <end position="247"/>
    </location>
</feature>
<name>A0AAF3EMB3_9BILA</name>
<dbReference type="Proteomes" id="UP000887575">
    <property type="component" value="Unassembled WGS sequence"/>
</dbReference>
<proteinExistence type="predicted"/>
<protein>
    <submittedName>
        <fullName evidence="3">Uncharacterized protein</fullName>
    </submittedName>
</protein>
<feature type="compositionally biased region" description="Basic and acidic residues" evidence="1">
    <location>
        <begin position="19"/>
        <end position="34"/>
    </location>
</feature>
<feature type="region of interest" description="Disordered" evidence="1">
    <location>
        <begin position="1"/>
        <end position="53"/>
    </location>
</feature>
<evidence type="ECO:0000313" key="3">
    <source>
        <dbReference type="WBParaSite" id="MBELARI_LOCUS15178"/>
    </source>
</evidence>
<dbReference type="AlphaFoldDB" id="A0AAF3EMB3"/>
<keyword evidence="2" id="KW-1185">Reference proteome</keyword>
<dbReference type="WBParaSite" id="MBELARI_LOCUS15178">
    <property type="protein sequence ID" value="MBELARI_LOCUS15178"/>
    <property type="gene ID" value="MBELARI_LOCUS15178"/>
</dbReference>
<evidence type="ECO:0000256" key="1">
    <source>
        <dbReference type="SAM" id="MobiDB-lite"/>
    </source>
</evidence>
<organism evidence="2 3">
    <name type="scientific">Mesorhabditis belari</name>
    <dbReference type="NCBI Taxonomy" id="2138241"/>
    <lineage>
        <taxon>Eukaryota</taxon>
        <taxon>Metazoa</taxon>
        <taxon>Ecdysozoa</taxon>
        <taxon>Nematoda</taxon>
        <taxon>Chromadorea</taxon>
        <taxon>Rhabditida</taxon>
        <taxon>Rhabditina</taxon>
        <taxon>Rhabditomorpha</taxon>
        <taxon>Rhabditoidea</taxon>
        <taxon>Rhabditidae</taxon>
        <taxon>Mesorhabditinae</taxon>
        <taxon>Mesorhabditis</taxon>
    </lineage>
</organism>
<accession>A0AAF3EMB3</accession>
<evidence type="ECO:0000313" key="2">
    <source>
        <dbReference type="Proteomes" id="UP000887575"/>
    </source>
</evidence>
<reference evidence="3" key="1">
    <citation type="submission" date="2024-02" db="UniProtKB">
        <authorList>
            <consortium name="WormBaseParasite"/>
        </authorList>
    </citation>
    <scope>IDENTIFICATION</scope>
</reference>
<feature type="compositionally biased region" description="Polar residues" evidence="1">
    <location>
        <begin position="1"/>
        <end position="12"/>
    </location>
</feature>
<feature type="compositionally biased region" description="Acidic residues" evidence="1">
    <location>
        <begin position="35"/>
        <end position="48"/>
    </location>
</feature>